<sequence length="110" mass="11804">MPTDANPHAATLHVTGDLDYVTIGPVLDAVRTLLQERPDLQALHLDCAELDFCDSAGLSGLLAMHDMTETEEVLFHLDNRPSQLDRLLDLTGTTEYLLSDAAAADSSGLG</sequence>
<reference evidence="2 3" key="1">
    <citation type="journal article" date="2019" name="Emerg. Microbes Infect.">
        <title>Comprehensive subspecies identification of 175 nontuberculous mycobacteria species based on 7547 genomic profiles.</title>
        <authorList>
            <person name="Matsumoto Y."/>
            <person name="Kinjo T."/>
            <person name="Motooka D."/>
            <person name="Nabeya D."/>
            <person name="Jung N."/>
            <person name="Uechi K."/>
            <person name="Horii T."/>
            <person name="Iida T."/>
            <person name="Fujita J."/>
            <person name="Nakamura S."/>
        </authorList>
    </citation>
    <scope>NUCLEOTIDE SEQUENCE [LARGE SCALE GENOMIC DNA]</scope>
    <source>
        <strain evidence="2 3">JCM 13574</strain>
    </source>
</reference>
<dbReference type="InterPro" id="IPR002645">
    <property type="entry name" value="STAS_dom"/>
</dbReference>
<dbReference type="PROSITE" id="PS50801">
    <property type="entry name" value="STAS"/>
    <property type="match status" value="1"/>
</dbReference>
<dbReference type="InterPro" id="IPR036513">
    <property type="entry name" value="STAS_dom_sf"/>
</dbReference>
<gene>
    <name evidence="2" type="ORF">MMAD_02650</name>
</gene>
<protein>
    <submittedName>
        <fullName evidence="2">Anti-sigma factor antagonist</fullName>
    </submittedName>
</protein>
<evidence type="ECO:0000259" key="1">
    <source>
        <dbReference type="PROSITE" id="PS50801"/>
    </source>
</evidence>
<dbReference type="KEGG" id="mmag:MMAD_02650"/>
<name>A0A7I7X9G2_9MYCO</name>
<keyword evidence="3" id="KW-1185">Reference proteome</keyword>
<dbReference type="Proteomes" id="UP000466517">
    <property type="component" value="Chromosome"/>
</dbReference>
<feature type="domain" description="STAS" evidence="1">
    <location>
        <begin position="1"/>
        <end position="110"/>
    </location>
</feature>
<dbReference type="EMBL" id="AP022610">
    <property type="protein sequence ID" value="BBZ25970.1"/>
    <property type="molecule type" value="Genomic_DNA"/>
</dbReference>
<organism evidence="2 3">
    <name type="scientific">Mycolicibacterium madagascariense</name>
    <dbReference type="NCBI Taxonomy" id="212765"/>
    <lineage>
        <taxon>Bacteria</taxon>
        <taxon>Bacillati</taxon>
        <taxon>Actinomycetota</taxon>
        <taxon>Actinomycetes</taxon>
        <taxon>Mycobacteriales</taxon>
        <taxon>Mycobacteriaceae</taxon>
        <taxon>Mycolicibacterium</taxon>
    </lineage>
</organism>
<dbReference type="CDD" id="cd07043">
    <property type="entry name" value="STAS_anti-anti-sigma_factors"/>
    <property type="match status" value="1"/>
</dbReference>
<dbReference type="Pfam" id="PF01740">
    <property type="entry name" value="STAS"/>
    <property type="match status" value="1"/>
</dbReference>
<dbReference type="SUPFAM" id="SSF52091">
    <property type="entry name" value="SpoIIaa-like"/>
    <property type="match status" value="1"/>
</dbReference>
<dbReference type="AlphaFoldDB" id="A0A7I7X9G2"/>
<accession>A0A7I7X9G2</accession>
<evidence type="ECO:0000313" key="2">
    <source>
        <dbReference type="EMBL" id="BBZ25970.1"/>
    </source>
</evidence>
<proteinExistence type="predicted"/>
<evidence type="ECO:0000313" key="3">
    <source>
        <dbReference type="Proteomes" id="UP000466517"/>
    </source>
</evidence>
<dbReference type="Gene3D" id="3.30.750.24">
    <property type="entry name" value="STAS domain"/>
    <property type="match status" value="1"/>
</dbReference>